<evidence type="ECO:0000256" key="1">
    <source>
        <dbReference type="SAM" id="MobiDB-lite"/>
    </source>
</evidence>
<reference evidence="2" key="1">
    <citation type="submission" date="2020-11" db="EMBL/GenBank/DDBJ databases">
        <authorList>
            <consortium name="DOE Joint Genome Institute"/>
            <person name="Ahrendt S."/>
            <person name="Riley R."/>
            <person name="Andreopoulos W."/>
            <person name="Labutti K."/>
            <person name="Pangilinan J."/>
            <person name="Ruiz-Duenas F.J."/>
            <person name="Barrasa J.M."/>
            <person name="Sanchez-Garcia M."/>
            <person name="Camarero S."/>
            <person name="Miyauchi S."/>
            <person name="Serrano A."/>
            <person name="Linde D."/>
            <person name="Babiker R."/>
            <person name="Drula E."/>
            <person name="Ayuso-Fernandez I."/>
            <person name="Pacheco R."/>
            <person name="Padilla G."/>
            <person name="Ferreira P."/>
            <person name="Barriuso J."/>
            <person name="Kellner H."/>
            <person name="Castanera R."/>
            <person name="Alfaro M."/>
            <person name="Ramirez L."/>
            <person name="Pisabarro A.G."/>
            <person name="Kuo A."/>
            <person name="Tritt A."/>
            <person name="Lipzen A."/>
            <person name="He G."/>
            <person name="Yan M."/>
            <person name="Ng V."/>
            <person name="Cullen D."/>
            <person name="Martin F."/>
            <person name="Rosso M.-N."/>
            <person name="Henrissat B."/>
            <person name="Hibbett D."/>
            <person name="Martinez A.T."/>
            <person name="Grigoriev I.V."/>
        </authorList>
    </citation>
    <scope>NUCLEOTIDE SEQUENCE</scope>
    <source>
        <strain evidence="2">CBS 506.95</strain>
    </source>
</reference>
<dbReference type="AlphaFoldDB" id="A0A9P6ETW0"/>
<dbReference type="PANTHER" id="PTHR16537">
    <property type="entry name" value="SJOEGREN SYNDROME/SCLERODERMA AUTOANTIGEN 1"/>
    <property type="match status" value="1"/>
</dbReference>
<dbReference type="InterPro" id="IPR051888">
    <property type="entry name" value="UPF0148_domain"/>
</dbReference>
<evidence type="ECO:0000313" key="2">
    <source>
        <dbReference type="EMBL" id="KAF9534835.1"/>
    </source>
</evidence>
<feature type="region of interest" description="Disordered" evidence="1">
    <location>
        <begin position="24"/>
        <end position="86"/>
    </location>
</feature>
<dbReference type="Pfam" id="PF06677">
    <property type="entry name" value="Auto_anti-p27"/>
    <property type="match status" value="1"/>
</dbReference>
<feature type="compositionally biased region" description="Low complexity" evidence="1">
    <location>
        <begin position="60"/>
        <end position="71"/>
    </location>
</feature>
<proteinExistence type="predicted"/>
<comment type="caution">
    <text evidence="2">The sequence shown here is derived from an EMBL/GenBank/DDBJ whole genome shotgun (WGS) entry which is preliminary data.</text>
</comment>
<protein>
    <submittedName>
        <fullName evidence="2">Uncharacterized protein</fullName>
    </submittedName>
</protein>
<name>A0A9P6ETW0_9AGAR</name>
<gene>
    <name evidence="2" type="ORF">CPB83DRAFT_216727</name>
</gene>
<dbReference type="EMBL" id="MU157825">
    <property type="protein sequence ID" value="KAF9534835.1"/>
    <property type="molecule type" value="Genomic_DNA"/>
</dbReference>
<organism evidence="2 3">
    <name type="scientific">Crepidotus variabilis</name>
    <dbReference type="NCBI Taxonomy" id="179855"/>
    <lineage>
        <taxon>Eukaryota</taxon>
        <taxon>Fungi</taxon>
        <taxon>Dikarya</taxon>
        <taxon>Basidiomycota</taxon>
        <taxon>Agaricomycotina</taxon>
        <taxon>Agaricomycetes</taxon>
        <taxon>Agaricomycetidae</taxon>
        <taxon>Agaricales</taxon>
        <taxon>Agaricineae</taxon>
        <taxon>Crepidotaceae</taxon>
        <taxon>Crepidotus</taxon>
    </lineage>
</organism>
<dbReference type="OrthoDB" id="28939at2759"/>
<sequence length="262" mass="28167">MMKTPKGKTPVLTFCVKCSKEQFKAAAQPPVEDVPIPSNASTESQPSRSSTPPTEVSAAPSSPTFELPPETETTRRRREQSDRASAELGKKLLQGWAMLGDECPNNECYGIPLVRPPKLGGQVNPRKICVICGSTYETEKDWAGSEILVPFDPKSDLSQQQPSSKLANRIPIAGAPLTVEQNPLVLHTASSSKQSIPTQLITNNLDDTTKALQHSLVALSTQITSLSSQSHIDATAIGSTADAISKVSQALIQVRLLQRSEV</sequence>
<keyword evidence="3" id="KW-1185">Reference proteome</keyword>
<feature type="compositionally biased region" description="Polar residues" evidence="1">
    <location>
        <begin position="38"/>
        <end position="54"/>
    </location>
</feature>
<evidence type="ECO:0000313" key="3">
    <source>
        <dbReference type="Proteomes" id="UP000807306"/>
    </source>
</evidence>
<accession>A0A9P6ETW0</accession>
<dbReference type="InterPro" id="IPR009563">
    <property type="entry name" value="SSSCA1"/>
</dbReference>
<dbReference type="Proteomes" id="UP000807306">
    <property type="component" value="Unassembled WGS sequence"/>
</dbReference>
<dbReference type="PANTHER" id="PTHR16537:SF1">
    <property type="entry name" value="PROTEIN ZNRD2"/>
    <property type="match status" value="1"/>
</dbReference>